<evidence type="ECO:0000313" key="3">
    <source>
        <dbReference type="EMBL" id="CAD8094516.1"/>
    </source>
</evidence>
<feature type="compositionally biased region" description="Basic residues" evidence="2">
    <location>
        <begin position="35"/>
        <end position="49"/>
    </location>
</feature>
<gene>
    <name evidence="3" type="ORF">PPRIM_AZ9-3.1.T0960059</name>
</gene>
<dbReference type="PANTHER" id="PTHR13602">
    <property type="entry name" value="UPF0488 PROTEIN C8ORF33"/>
    <property type="match status" value="1"/>
</dbReference>
<reference evidence="3" key="1">
    <citation type="submission" date="2021-01" db="EMBL/GenBank/DDBJ databases">
        <authorList>
            <consortium name="Genoscope - CEA"/>
            <person name="William W."/>
        </authorList>
    </citation>
    <scope>NUCLEOTIDE SEQUENCE</scope>
</reference>
<evidence type="ECO:0000313" key="4">
    <source>
        <dbReference type="Proteomes" id="UP000688137"/>
    </source>
</evidence>
<feature type="region of interest" description="Disordered" evidence="2">
    <location>
        <begin position="1"/>
        <end position="52"/>
    </location>
</feature>
<dbReference type="OMA" id="LEIAWCV"/>
<organism evidence="3 4">
    <name type="scientific">Paramecium primaurelia</name>
    <dbReference type="NCBI Taxonomy" id="5886"/>
    <lineage>
        <taxon>Eukaryota</taxon>
        <taxon>Sar</taxon>
        <taxon>Alveolata</taxon>
        <taxon>Ciliophora</taxon>
        <taxon>Intramacronucleata</taxon>
        <taxon>Oligohymenophorea</taxon>
        <taxon>Peniculida</taxon>
        <taxon>Parameciidae</taxon>
        <taxon>Paramecium</taxon>
    </lineage>
</organism>
<accession>A0A8S1NX34</accession>
<feature type="compositionally biased region" description="Low complexity" evidence="2">
    <location>
        <begin position="1"/>
        <end position="10"/>
    </location>
</feature>
<evidence type="ECO:0000256" key="2">
    <source>
        <dbReference type="SAM" id="MobiDB-lite"/>
    </source>
</evidence>
<sequence length="139" mass="16496">MDNQAEQLQQQEKEEVVEEQEEKQEEKQGDLLSKNQKRNQKKKEKKKKLKEQNQEIIQQVEEEIKAKLNLSEAEQTDLEIAWCIKQIKLGLTQKLTPEEIKISMSMIELLESNQVPLVKKRMAMKSSFGDYRKLMKQHK</sequence>
<comment type="caution">
    <text evidence="3">The sequence shown here is derived from an EMBL/GenBank/DDBJ whole genome shotgun (WGS) entry which is preliminary data.</text>
</comment>
<dbReference type="EMBL" id="CAJJDM010000099">
    <property type="protein sequence ID" value="CAD8094516.1"/>
    <property type="molecule type" value="Genomic_DNA"/>
</dbReference>
<keyword evidence="4" id="KW-1185">Reference proteome</keyword>
<dbReference type="AlphaFoldDB" id="A0A8S1NX34"/>
<proteinExistence type="inferred from homology"/>
<dbReference type="Proteomes" id="UP000688137">
    <property type="component" value="Unassembled WGS sequence"/>
</dbReference>
<name>A0A8S1NX34_PARPR</name>
<dbReference type="Pfam" id="PF15393">
    <property type="entry name" value="DUF4615"/>
    <property type="match status" value="1"/>
</dbReference>
<dbReference type="PANTHER" id="PTHR13602:SF2">
    <property type="entry name" value="UPF0488 PROTEIN C8ORF33"/>
    <property type="match status" value="1"/>
</dbReference>
<protein>
    <submittedName>
        <fullName evidence="3">Uncharacterized protein</fullName>
    </submittedName>
</protein>
<evidence type="ECO:0000256" key="1">
    <source>
        <dbReference type="ARBA" id="ARBA00005707"/>
    </source>
</evidence>
<comment type="similarity">
    <text evidence="1">Belongs to the UPF0488 family.</text>
</comment>
<dbReference type="InterPro" id="IPR029274">
    <property type="entry name" value="DUF4615"/>
</dbReference>